<dbReference type="AlphaFoldDB" id="A0A1A6AGD1"/>
<proteinExistence type="predicted"/>
<keyword evidence="4" id="KW-1185">Reference proteome</keyword>
<feature type="compositionally biased region" description="Basic residues" evidence="1">
    <location>
        <begin position="716"/>
        <end position="741"/>
    </location>
</feature>
<dbReference type="VEuPathDB" id="FungiDB:I303_00957"/>
<dbReference type="Proteomes" id="UP000078595">
    <property type="component" value="Chromosome 1"/>
</dbReference>
<evidence type="ECO:0000256" key="1">
    <source>
        <dbReference type="SAM" id="MobiDB-lite"/>
    </source>
</evidence>
<protein>
    <submittedName>
        <fullName evidence="2">Uncharacterized protein</fullName>
    </submittedName>
</protein>
<feature type="region of interest" description="Disordered" evidence="1">
    <location>
        <begin position="703"/>
        <end position="748"/>
    </location>
</feature>
<dbReference type="KEGG" id="kdj:28964656"/>
<feature type="compositionally biased region" description="Low complexity" evidence="1">
    <location>
        <begin position="13"/>
        <end position="26"/>
    </location>
</feature>
<sequence length="796" mass="86992">MTQNNPKYPAQRPTSTPSQQSTSTMPSSPPLSPSSSLPPPSDDDFPSDLSDSWLEVEESSVGPSILGDMVFSDTSSDSHHDHEHDHEARSQWSASSDGGRDADVEDADAGAVILEPSHEDDSLVNSPSLNDYTDAEASTHKLGSSIDTLHTSSDRIQLIFPAGESFTTSSSGTLSGGFTPSASLSALKPMAHPDQPSRSRAGTTVGPALSPITALGKMSPRRSSSPVTRGVEDSWLKSSKLWRPPKNEEGDRHREDDREYQLLQSDDNITAAEPEQGDGLTFRSTHVPNPSGGIDVHQDSRTKKDRIQTFLEDAAVSQGWLAAEDPGESEGEKDVIEEMQRKQISASDNVEAIKSIAKKWSTRVSYFALASFLSITLLRSFGSSFFVPFVPEPKEYSSATTSTVSPTQVKSTSFWDHLPFASPASTSSESSVSTTPITAVQPDPRLIQQALATLSSLVLPETMPLSTASTKKDADEQQETTQRGFIKPCCALSIRNNVVALSIPSTSQASRSSITKKLTQKLLRTNKTDNITSLDATSAQVAAQNCTCSLSTLAHSSIHDIIDKAFGSVSAYTIYLASVFGPIIATLEKELGSTYSFVARTVRIGVNTTRTSINTAARGAHVLKNSLSDFFASHAPSASEELSKASAMFDSLSEYVEERFEALEEQAEVMQEKSIESLYQAKRGLDRLISDLKKFRGIEDKTSTDVEKDGPLPFAHMKHSPTSHRRRHTREGKLKSRVRREGRRDKKMQGNWIKDKKDEVLHPMPPMEKPSRKRKILDQIHHVSVFAVLRRSEMIL</sequence>
<feature type="region of interest" description="Disordered" evidence="1">
    <location>
        <begin position="1"/>
        <end position="110"/>
    </location>
</feature>
<evidence type="ECO:0000313" key="4">
    <source>
        <dbReference type="Proteomes" id="UP000078595"/>
    </source>
</evidence>
<dbReference type="OrthoDB" id="2564461at2759"/>
<feature type="compositionally biased region" description="Basic and acidic residues" evidence="1">
    <location>
        <begin position="76"/>
        <end position="89"/>
    </location>
</feature>
<dbReference type="RefSeq" id="XP_018266977.1">
    <property type="nucleotide sequence ID" value="XM_018404323.1"/>
</dbReference>
<evidence type="ECO:0000313" key="2">
    <source>
        <dbReference type="EMBL" id="OBR89135.1"/>
    </source>
</evidence>
<evidence type="ECO:0000313" key="3">
    <source>
        <dbReference type="EMBL" id="WWC58413.1"/>
    </source>
</evidence>
<organism evidence="2">
    <name type="scientific">Kwoniella dejecticola CBS 10117</name>
    <dbReference type="NCBI Taxonomy" id="1296121"/>
    <lineage>
        <taxon>Eukaryota</taxon>
        <taxon>Fungi</taxon>
        <taxon>Dikarya</taxon>
        <taxon>Basidiomycota</taxon>
        <taxon>Agaricomycotina</taxon>
        <taxon>Tremellomycetes</taxon>
        <taxon>Tremellales</taxon>
        <taxon>Cryptococcaceae</taxon>
        <taxon>Kwoniella</taxon>
    </lineage>
</organism>
<feature type="region of interest" description="Disordered" evidence="1">
    <location>
        <begin position="166"/>
        <end position="302"/>
    </location>
</feature>
<name>A0A1A6AGD1_9TREE</name>
<reference evidence="3" key="2">
    <citation type="submission" date="2013-07" db="EMBL/GenBank/DDBJ databases">
        <authorList>
            <consortium name="The Broad Institute Genome Sequencing Platform"/>
            <person name="Cuomo C."/>
            <person name="Litvintseva A."/>
            <person name="Chen Y."/>
            <person name="Heitman J."/>
            <person name="Sun S."/>
            <person name="Springer D."/>
            <person name="Dromer F."/>
            <person name="Young S.K."/>
            <person name="Zeng Q."/>
            <person name="Gargeya S."/>
            <person name="Fitzgerald M."/>
            <person name="Abouelleil A."/>
            <person name="Alvarado L."/>
            <person name="Berlin A.M."/>
            <person name="Chapman S.B."/>
            <person name="Dewar J."/>
            <person name="Goldberg J."/>
            <person name="Griggs A."/>
            <person name="Gujja S."/>
            <person name="Hansen M."/>
            <person name="Howarth C."/>
            <person name="Imamovic A."/>
            <person name="Larimer J."/>
            <person name="McCowan C."/>
            <person name="Murphy C."/>
            <person name="Pearson M."/>
            <person name="Priest M."/>
            <person name="Roberts A."/>
            <person name="Saif S."/>
            <person name="Shea T."/>
            <person name="Sykes S."/>
            <person name="Wortman J."/>
            <person name="Nusbaum C."/>
            <person name="Birren B."/>
        </authorList>
    </citation>
    <scope>NUCLEOTIDE SEQUENCE</scope>
    <source>
        <strain evidence="3">CBS 10117</strain>
    </source>
</reference>
<accession>A0A1A6AGD1</accession>
<feature type="compositionally biased region" description="Pro residues" evidence="1">
    <location>
        <begin position="27"/>
        <end position="40"/>
    </location>
</feature>
<dbReference type="EMBL" id="CP144530">
    <property type="protein sequence ID" value="WWC58413.1"/>
    <property type="molecule type" value="Genomic_DNA"/>
</dbReference>
<gene>
    <name evidence="2" type="ORF">I303_00957</name>
    <name evidence="3" type="ORF">I303_100953</name>
</gene>
<feature type="compositionally biased region" description="Low complexity" evidence="1">
    <location>
        <begin position="166"/>
        <end position="181"/>
    </location>
</feature>
<reference evidence="2" key="1">
    <citation type="submission" date="2013-07" db="EMBL/GenBank/DDBJ databases">
        <title>The Genome Sequence of Cryptococcus dejecticola CBS10117.</title>
        <authorList>
            <consortium name="The Broad Institute Genome Sequencing Platform"/>
            <person name="Cuomo C."/>
            <person name="Litvintseva A."/>
            <person name="Chen Y."/>
            <person name="Heitman J."/>
            <person name="Sun S."/>
            <person name="Springer D."/>
            <person name="Dromer F."/>
            <person name="Young S.K."/>
            <person name="Zeng Q."/>
            <person name="Gargeya S."/>
            <person name="Fitzgerald M."/>
            <person name="Abouelleil A."/>
            <person name="Alvarado L."/>
            <person name="Berlin A.M."/>
            <person name="Chapman S.B."/>
            <person name="Dewar J."/>
            <person name="Goldberg J."/>
            <person name="Griggs A."/>
            <person name="Gujja S."/>
            <person name="Hansen M."/>
            <person name="Howarth C."/>
            <person name="Imamovic A."/>
            <person name="Larimer J."/>
            <person name="McCowan C."/>
            <person name="Murphy C."/>
            <person name="Pearson M."/>
            <person name="Priest M."/>
            <person name="Roberts A."/>
            <person name="Saif S."/>
            <person name="Shea T."/>
            <person name="Sykes S."/>
            <person name="Wortman J."/>
            <person name="Nusbaum C."/>
            <person name="Birren B."/>
        </authorList>
    </citation>
    <scope>NUCLEOTIDE SEQUENCE [LARGE SCALE GENOMIC DNA]</scope>
    <source>
        <strain evidence="2">CBS 10117</strain>
    </source>
</reference>
<reference evidence="3" key="3">
    <citation type="submission" date="2024-02" db="EMBL/GenBank/DDBJ databases">
        <title>Comparative genomics of Cryptococcus and Kwoniella reveals pathogenesis evolution and contrasting modes of karyotype evolution via chromosome fusion or intercentromeric recombination.</title>
        <authorList>
            <person name="Coelho M.A."/>
            <person name="David-Palma M."/>
            <person name="Shea T."/>
            <person name="Bowers K."/>
            <person name="McGinley-Smith S."/>
            <person name="Mohammad A.W."/>
            <person name="Gnirke A."/>
            <person name="Yurkov A.M."/>
            <person name="Nowrousian M."/>
            <person name="Sun S."/>
            <person name="Cuomo C.A."/>
            <person name="Heitman J."/>
        </authorList>
    </citation>
    <scope>NUCLEOTIDE SEQUENCE</scope>
    <source>
        <strain evidence="3">CBS 10117</strain>
    </source>
</reference>
<dbReference type="EMBL" id="KI894027">
    <property type="protein sequence ID" value="OBR89135.1"/>
    <property type="molecule type" value="Genomic_DNA"/>
</dbReference>
<dbReference type="GeneID" id="28964656"/>
<feature type="compositionally biased region" description="Basic and acidic residues" evidence="1">
    <location>
        <begin position="245"/>
        <end position="260"/>
    </location>
</feature>